<sequence length="99" mass="11704">MENPGNYVIVFPSLKKALNFDKFLENHEKVMNFNFLLCGTVKGNYRVTRKLISMFWNSLMLEYKKLTVPCVPEVKPFSVLKLCIKSGIRSTRFQFWIYN</sequence>
<reference evidence="1 2" key="1">
    <citation type="submission" date="2022-12" db="EMBL/GenBank/DDBJ databases">
        <title>Chromosome-level genome of Tegillarca granosa.</title>
        <authorList>
            <person name="Kim J."/>
        </authorList>
    </citation>
    <scope>NUCLEOTIDE SEQUENCE [LARGE SCALE GENOMIC DNA]</scope>
    <source>
        <strain evidence="1">Teg-2019</strain>
        <tissue evidence="1">Adductor muscle</tissue>
    </source>
</reference>
<evidence type="ECO:0000313" key="1">
    <source>
        <dbReference type="EMBL" id="KAJ8309287.1"/>
    </source>
</evidence>
<dbReference type="EMBL" id="JARBDR010000657">
    <property type="protein sequence ID" value="KAJ8309287.1"/>
    <property type="molecule type" value="Genomic_DNA"/>
</dbReference>
<evidence type="ECO:0000313" key="2">
    <source>
        <dbReference type="Proteomes" id="UP001217089"/>
    </source>
</evidence>
<gene>
    <name evidence="1" type="ORF">KUTeg_014161</name>
</gene>
<protein>
    <submittedName>
        <fullName evidence="1">Uncharacterized protein</fullName>
    </submittedName>
</protein>
<comment type="caution">
    <text evidence="1">The sequence shown here is derived from an EMBL/GenBank/DDBJ whole genome shotgun (WGS) entry which is preliminary data.</text>
</comment>
<accession>A0ABQ9EZA6</accession>
<name>A0ABQ9EZA6_TEGGR</name>
<proteinExistence type="predicted"/>
<dbReference type="Proteomes" id="UP001217089">
    <property type="component" value="Unassembled WGS sequence"/>
</dbReference>
<keyword evidence="2" id="KW-1185">Reference proteome</keyword>
<organism evidence="1 2">
    <name type="scientific">Tegillarca granosa</name>
    <name type="common">Malaysian cockle</name>
    <name type="synonym">Anadara granosa</name>
    <dbReference type="NCBI Taxonomy" id="220873"/>
    <lineage>
        <taxon>Eukaryota</taxon>
        <taxon>Metazoa</taxon>
        <taxon>Spiralia</taxon>
        <taxon>Lophotrochozoa</taxon>
        <taxon>Mollusca</taxon>
        <taxon>Bivalvia</taxon>
        <taxon>Autobranchia</taxon>
        <taxon>Pteriomorphia</taxon>
        <taxon>Arcoida</taxon>
        <taxon>Arcoidea</taxon>
        <taxon>Arcidae</taxon>
        <taxon>Tegillarca</taxon>
    </lineage>
</organism>